<keyword evidence="1" id="KW-0472">Membrane</keyword>
<feature type="transmembrane region" description="Helical" evidence="1">
    <location>
        <begin position="47"/>
        <end position="68"/>
    </location>
</feature>
<reference evidence="2" key="1">
    <citation type="submission" date="2015-12" db="EMBL/GenBank/DDBJ databases">
        <title>Gene expression during late stages of embryo sac development: a critical building block for successful pollen-pistil interactions.</title>
        <authorList>
            <person name="Liu Y."/>
            <person name="Joly V."/>
            <person name="Sabar M."/>
            <person name="Matton D.P."/>
        </authorList>
    </citation>
    <scope>NUCLEOTIDE SEQUENCE</scope>
</reference>
<accession>A0A0V0I9R4</accession>
<keyword evidence="1" id="KW-0812">Transmembrane</keyword>
<protein>
    <submittedName>
        <fullName evidence="2">Putative ovule protein</fullName>
    </submittedName>
</protein>
<keyword evidence="1" id="KW-1133">Transmembrane helix</keyword>
<organism evidence="2">
    <name type="scientific">Solanum chacoense</name>
    <name type="common">Chaco potato</name>
    <dbReference type="NCBI Taxonomy" id="4108"/>
    <lineage>
        <taxon>Eukaryota</taxon>
        <taxon>Viridiplantae</taxon>
        <taxon>Streptophyta</taxon>
        <taxon>Embryophyta</taxon>
        <taxon>Tracheophyta</taxon>
        <taxon>Spermatophyta</taxon>
        <taxon>Magnoliopsida</taxon>
        <taxon>eudicotyledons</taxon>
        <taxon>Gunneridae</taxon>
        <taxon>Pentapetalae</taxon>
        <taxon>asterids</taxon>
        <taxon>lamiids</taxon>
        <taxon>Solanales</taxon>
        <taxon>Solanaceae</taxon>
        <taxon>Solanoideae</taxon>
        <taxon>Solaneae</taxon>
        <taxon>Solanum</taxon>
    </lineage>
</organism>
<dbReference type="AlphaFoldDB" id="A0A0V0I9R4"/>
<evidence type="ECO:0000256" key="1">
    <source>
        <dbReference type="SAM" id="Phobius"/>
    </source>
</evidence>
<dbReference type="EMBL" id="GEDG01009320">
    <property type="protein sequence ID" value="JAP29224.1"/>
    <property type="molecule type" value="Transcribed_RNA"/>
</dbReference>
<name>A0A0V0I9R4_SOLCH</name>
<sequence length="91" mass="10416">MILGLFWCPKASVYIDCTLPYMGCILVIFTVYWTVHSIHPNSAPRAPVLIFGPVFAALNPYISVYRYIQCIYSCFGLFKPCNPTLLTLKYR</sequence>
<evidence type="ECO:0000313" key="2">
    <source>
        <dbReference type="EMBL" id="JAP29224.1"/>
    </source>
</evidence>
<feature type="transmembrane region" description="Helical" evidence="1">
    <location>
        <begin position="12"/>
        <end position="35"/>
    </location>
</feature>
<proteinExistence type="predicted"/>